<keyword evidence="6" id="KW-1185">Reference proteome</keyword>
<dbReference type="Gene3D" id="2.40.170.20">
    <property type="entry name" value="TonB-dependent receptor, beta-barrel domain"/>
    <property type="match status" value="1"/>
</dbReference>
<dbReference type="InterPro" id="IPR036942">
    <property type="entry name" value="Beta-barrel_TonB_sf"/>
</dbReference>
<dbReference type="Pfam" id="PF13620">
    <property type="entry name" value="CarboxypepD_reg"/>
    <property type="match status" value="1"/>
</dbReference>
<keyword evidence="2" id="KW-0472">Membrane</keyword>
<feature type="domain" description="TonB-dependent transporter Oar-like beta-barrel" evidence="4">
    <location>
        <begin position="246"/>
        <end position="314"/>
    </location>
</feature>
<dbReference type="EMBL" id="AP026867">
    <property type="protein sequence ID" value="BDS09723.1"/>
    <property type="molecule type" value="Genomic_DNA"/>
</dbReference>
<dbReference type="AlphaFoldDB" id="A0A915VKI8"/>
<dbReference type="GO" id="GO:0004180">
    <property type="term" value="F:carboxypeptidase activity"/>
    <property type="evidence" value="ECO:0007669"/>
    <property type="project" value="UniProtKB-KW"/>
</dbReference>
<dbReference type="KEGG" id="aup:AsAng_0004280"/>
<evidence type="ECO:0000256" key="2">
    <source>
        <dbReference type="ARBA" id="ARBA00023136"/>
    </source>
</evidence>
<protein>
    <submittedName>
        <fullName evidence="5">Carboxypeptidase regulatory-like domain-containing protein</fullName>
    </submittedName>
</protein>
<feature type="domain" description="TonB-dependent transporter Oar-like beta-barrel" evidence="4">
    <location>
        <begin position="325"/>
        <end position="992"/>
    </location>
</feature>
<dbReference type="Proteomes" id="UP001060919">
    <property type="component" value="Chromosome"/>
</dbReference>
<dbReference type="Gene3D" id="2.60.40.1120">
    <property type="entry name" value="Carboxypeptidase-like, regulatory domain"/>
    <property type="match status" value="1"/>
</dbReference>
<reference evidence="5" key="1">
    <citation type="submission" date="2022-09" db="EMBL/GenBank/DDBJ databases">
        <title>Aureispira anguillicida sp. nov., isolated from Leptocephalus of Japanese eel Anguilla japonica.</title>
        <authorList>
            <person name="Yuasa K."/>
            <person name="Mekata T."/>
            <person name="Ikunari K."/>
        </authorList>
    </citation>
    <scope>NUCLEOTIDE SEQUENCE</scope>
    <source>
        <strain evidence="5">EL160426</strain>
    </source>
</reference>
<sequence length="1054" mass="118740">MNYLTSFLLILGLPFFAYSQITTGSIEGIITDFEDKEPLIGATIVATHTPTGTQYFQTVQIDGSYILSNLRSGGPYTLEVSYVGFEKLEQKDIYVSIGQATKVSLQLKTKSVVDAPIVVTVDKDDPFSGTKDGVGTNIGKKQLKHTPTLNRSLQDITRLSPNGFQSSFGGNNYRFNNLSIDGVSNNDVIGFQDPASGAGGSVASGTPGALAGSQPISLDAIEEVQLSLSPFDVRMGNFTGANINTVTRGGTNQFSGSVYLFGRNQWLTGLSVDDGKTPINSYYDVNMGGRLGGAIIKNKLFFFANYEFASRNEPILNVPGTPSSNVPREVVDQITQHLVTNYGYDPGSSEATNIEQTSHKIFARFDWNIAKNHQLTLRDNLVFAYADRLERGSSIFKYGSQAYRHHSRNNSLVAELKSSFDHNMSNHLILGWNNMKDNRTFDGNIFPHIEIGYNTSNTIFIGPYREASIYGVNVNSFQFTDNFTIHRKKHKITIGTNNDFYDIHYCFLTAWNGRWEYKTVDNFLNNTPSRIRGVYNYTNNDYNFNRYQPSAKFGLALLSVYVQDRFRVNERFSITGGIRLDLQVNLNPAPVNAEVAATPEFANYGNQYGGIPQFNPRLAFNWIMDNNERFQLRGGTGIYSGRIPFAWYAYSYYISGNSYGNIDLKPNGAMVPLTDNLIDLRNQQPNLTEINLVENNFKLPSVWRSSLAFDIKLPHRIFVTVEGMFSKSLTAIVFKSLNLKDSTAQYAGADNRSYYLGSSSDRKINPNFTNVFGLGNTDKGYQYSISLTATKKIGNFFNAFVAYTFGESKDLVNGVRNSMAANFSWNQAVNSNELALTYSNFDIRHRFVFNVSYLHKWSKSHETSLNLVATVRSGSPFSFVYAGDLNKDGSSKNDVVYIPRNASEIRFDDIKDDMGNVVTTAAQQWEQLDNYINNNAYLNQNRGNYANRNGARTPWNGQIDLRLSHTIYFKREKNNQRLEISLDIINFANLLNHKWGWQAFVPNLRNASYNLLDFKRIDSDQTPVFQFNNPQGDPWQIDQLNSRWQMQLGLRWSF</sequence>
<accession>A0A915VKI8</accession>
<evidence type="ECO:0000259" key="4">
    <source>
        <dbReference type="Pfam" id="PF25183"/>
    </source>
</evidence>
<keyword evidence="3" id="KW-0998">Cell outer membrane</keyword>
<dbReference type="GO" id="GO:0009279">
    <property type="term" value="C:cell outer membrane"/>
    <property type="evidence" value="ECO:0007669"/>
    <property type="project" value="UniProtKB-SubCell"/>
</dbReference>
<dbReference type="SUPFAM" id="SSF56935">
    <property type="entry name" value="Porins"/>
    <property type="match status" value="1"/>
</dbReference>
<gene>
    <name evidence="5" type="ORF">AsAng_0004280</name>
</gene>
<keyword evidence="5" id="KW-0645">Protease</keyword>
<dbReference type="RefSeq" id="WP_264791089.1">
    <property type="nucleotide sequence ID" value="NZ_AP026867.1"/>
</dbReference>
<dbReference type="Pfam" id="PF25183">
    <property type="entry name" value="OMP_b-brl_4"/>
    <property type="match status" value="2"/>
</dbReference>
<evidence type="ECO:0000256" key="3">
    <source>
        <dbReference type="ARBA" id="ARBA00023237"/>
    </source>
</evidence>
<comment type="subcellular location">
    <subcellularLocation>
        <location evidence="1">Cell outer membrane</location>
    </subcellularLocation>
</comment>
<organism evidence="5 6">
    <name type="scientific">Aureispira anguillae</name>
    <dbReference type="NCBI Taxonomy" id="2864201"/>
    <lineage>
        <taxon>Bacteria</taxon>
        <taxon>Pseudomonadati</taxon>
        <taxon>Bacteroidota</taxon>
        <taxon>Saprospiria</taxon>
        <taxon>Saprospirales</taxon>
        <taxon>Saprospiraceae</taxon>
        <taxon>Aureispira</taxon>
    </lineage>
</organism>
<dbReference type="GO" id="GO:0030246">
    <property type="term" value="F:carbohydrate binding"/>
    <property type="evidence" value="ECO:0007669"/>
    <property type="project" value="InterPro"/>
</dbReference>
<keyword evidence="5" id="KW-0378">Hydrolase</keyword>
<keyword evidence="5" id="KW-0121">Carboxypeptidase</keyword>
<proteinExistence type="predicted"/>
<name>A0A915VKI8_9BACT</name>
<dbReference type="InterPro" id="IPR013784">
    <property type="entry name" value="Carb-bd-like_fold"/>
</dbReference>
<evidence type="ECO:0000313" key="6">
    <source>
        <dbReference type="Proteomes" id="UP001060919"/>
    </source>
</evidence>
<dbReference type="InterPro" id="IPR057601">
    <property type="entry name" value="Oar-like_b-barrel"/>
</dbReference>
<dbReference type="SUPFAM" id="SSF49452">
    <property type="entry name" value="Starch-binding domain-like"/>
    <property type="match status" value="1"/>
</dbReference>
<evidence type="ECO:0000256" key="1">
    <source>
        <dbReference type="ARBA" id="ARBA00004442"/>
    </source>
</evidence>
<evidence type="ECO:0000313" key="5">
    <source>
        <dbReference type="EMBL" id="BDS09723.1"/>
    </source>
</evidence>